<proteinExistence type="inferred from homology"/>
<dbReference type="GO" id="GO:0016020">
    <property type="term" value="C:membrane"/>
    <property type="evidence" value="ECO:0007669"/>
    <property type="project" value="UniProtKB-SubCell"/>
</dbReference>
<accession>A0AAV1AWR4</accession>
<keyword evidence="3" id="KW-0813">Transport</keyword>
<reference evidence="8 9" key="1">
    <citation type="submission" date="2023-01" db="EMBL/GenBank/DDBJ databases">
        <authorList>
            <person name="Kreplak J."/>
        </authorList>
    </citation>
    <scope>NUCLEOTIDE SEQUENCE [LARGE SCALE GENOMIC DNA]</scope>
</reference>
<keyword evidence="6 7" id="KW-0472">Membrane</keyword>
<dbReference type="PANTHER" id="PTHR14233:SF18">
    <property type="entry name" value="OS05G0444300 PROTEIN"/>
    <property type="match status" value="1"/>
</dbReference>
<feature type="transmembrane region" description="Helical" evidence="7">
    <location>
        <begin position="116"/>
        <end position="137"/>
    </location>
</feature>
<comment type="similarity">
    <text evidence="2">Belongs to the SLC35F solute transporter family.</text>
</comment>
<dbReference type="InterPro" id="IPR009262">
    <property type="entry name" value="SLC35_F1/F2/F6"/>
</dbReference>
<evidence type="ECO:0000256" key="2">
    <source>
        <dbReference type="ARBA" id="ARBA00007863"/>
    </source>
</evidence>
<evidence type="ECO:0000256" key="4">
    <source>
        <dbReference type="ARBA" id="ARBA00022692"/>
    </source>
</evidence>
<dbReference type="PANTHER" id="PTHR14233">
    <property type="entry name" value="DUF914-RELATED"/>
    <property type="match status" value="1"/>
</dbReference>
<evidence type="ECO:0000313" key="9">
    <source>
        <dbReference type="Proteomes" id="UP001157006"/>
    </source>
</evidence>
<sequence length="238" mass="25927">MNWTTMRIYLRNNPTVKVLGKLLLGQLVSSAVALMSITTSLIAEFGVDTPLTQSLFTYGSKYFNQSINLIPKLKFSGGSKIILGDELVIVGTVFYAISNVGEICEFCIKKKDRVEVVAMLGVYGFLVTAVEVSILELKTLESIKWSADIVLAFASYGVSSFIFYSFAPFVLKLSGILCHAVEWINNVSFAVVGIGLTIYSSTEKKSVPAAATTIEEDENLKIEYQILNGESEGVTAST</sequence>
<dbReference type="InterPro" id="IPR052221">
    <property type="entry name" value="SLC35F_Transporter"/>
</dbReference>
<dbReference type="AlphaFoldDB" id="A0AAV1AWR4"/>
<evidence type="ECO:0000313" key="8">
    <source>
        <dbReference type="EMBL" id="CAI8614830.1"/>
    </source>
</evidence>
<feature type="transmembrane region" description="Helical" evidence="7">
    <location>
        <begin position="149"/>
        <end position="171"/>
    </location>
</feature>
<keyword evidence="5 7" id="KW-1133">Transmembrane helix</keyword>
<dbReference type="EMBL" id="OX451740">
    <property type="protein sequence ID" value="CAI8614830.1"/>
    <property type="molecule type" value="Genomic_DNA"/>
</dbReference>
<comment type="subcellular location">
    <subcellularLocation>
        <location evidence="1">Membrane</location>
        <topology evidence="1">Multi-pass membrane protein</topology>
    </subcellularLocation>
</comment>
<dbReference type="Pfam" id="PF06027">
    <property type="entry name" value="SLC35F"/>
    <property type="match status" value="1"/>
</dbReference>
<feature type="transmembrane region" description="Helical" evidence="7">
    <location>
        <begin position="183"/>
        <end position="199"/>
    </location>
</feature>
<dbReference type="GO" id="GO:0022857">
    <property type="term" value="F:transmembrane transporter activity"/>
    <property type="evidence" value="ECO:0007669"/>
    <property type="project" value="InterPro"/>
</dbReference>
<keyword evidence="9" id="KW-1185">Reference proteome</keyword>
<dbReference type="Gene3D" id="3.30.930.10">
    <property type="entry name" value="Bira Bifunctional Protein, Domain 2"/>
    <property type="match status" value="1"/>
</dbReference>
<gene>
    <name evidence="8" type="ORF">VFH_V148640</name>
</gene>
<dbReference type="Proteomes" id="UP001157006">
    <property type="component" value="Chromosome 5"/>
</dbReference>
<dbReference type="InterPro" id="IPR045864">
    <property type="entry name" value="aa-tRNA-synth_II/BPL/LPL"/>
</dbReference>
<protein>
    <submittedName>
        <fullName evidence="8">Uncharacterized protein</fullName>
    </submittedName>
</protein>
<evidence type="ECO:0000256" key="3">
    <source>
        <dbReference type="ARBA" id="ARBA00022448"/>
    </source>
</evidence>
<evidence type="ECO:0000256" key="1">
    <source>
        <dbReference type="ARBA" id="ARBA00004141"/>
    </source>
</evidence>
<organism evidence="8 9">
    <name type="scientific">Vicia faba</name>
    <name type="common">Broad bean</name>
    <name type="synonym">Faba vulgaris</name>
    <dbReference type="NCBI Taxonomy" id="3906"/>
    <lineage>
        <taxon>Eukaryota</taxon>
        <taxon>Viridiplantae</taxon>
        <taxon>Streptophyta</taxon>
        <taxon>Embryophyta</taxon>
        <taxon>Tracheophyta</taxon>
        <taxon>Spermatophyta</taxon>
        <taxon>Magnoliopsida</taxon>
        <taxon>eudicotyledons</taxon>
        <taxon>Gunneridae</taxon>
        <taxon>Pentapetalae</taxon>
        <taxon>rosids</taxon>
        <taxon>fabids</taxon>
        <taxon>Fabales</taxon>
        <taxon>Fabaceae</taxon>
        <taxon>Papilionoideae</taxon>
        <taxon>50 kb inversion clade</taxon>
        <taxon>NPAAA clade</taxon>
        <taxon>Hologalegina</taxon>
        <taxon>IRL clade</taxon>
        <taxon>Fabeae</taxon>
        <taxon>Vicia</taxon>
    </lineage>
</organism>
<evidence type="ECO:0000256" key="5">
    <source>
        <dbReference type="ARBA" id="ARBA00022989"/>
    </source>
</evidence>
<keyword evidence="4 7" id="KW-0812">Transmembrane</keyword>
<evidence type="ECO:0000256" key="7">
    <source>
        <dbReference type="SAM" id="Phobius"/>
    </source>
</evidence>
<name>A0AAV1AWR4_VICFA</name>
<evidence type="ECO:0000256" key="6">
    <source>
        <dbReference type="ARBA" id="ARBA00023136"/>
    </source>
</evidence>